<dbReference type="InterPro" id="IPR029380">
    <property type="entry name" value="FAM124"/>
</dbReference>
<dbReference type="InterPro" id="IPR046365">
    <property type="entry name" value="FAM124_dom"/>
</dbReference>
<dbReference type="Pfam" id="PF15067">
    <property type="entry name" value="FAM124"/>
    <property type="match status" value="1"/>
</dbReference>
<dbReference type="PANTHER" id="PTHR14715:SF6">
    <property type="entry name" value="FAM124 DOMAIN-CONTAINING PROTEIN"/>
    <property type="match status" value="1"/>
</dbReference>
<evidence type="ECO:0000313" key="4">
    <source>
        <dbReference type="Proteomes" id="UP001152795"/>
    </source>
</evidence>
<accession>A0A6S7GVL9</accession>
<keyword evidence="4" id="KW-1185">Reference proteome</keyword>
<evidence type="ECO:0000259" key="2">
    <source>
        <dbReference type="Pfam" id="PF15067"/>
    </source>
</evidence>
<comment type="caution">
    <text evidence="3">The sequence shown here is derived from an EMBL/GenBank/DDBJ whole genome shotgun (WGS) entry which is preliminary data.</text>
</comment>
<comment type="similarity">
    <text evidence="1">Belongs to the FAM124 family.</text>
</comment>
<evidence type="ECO:0000256" key="1">
    <source>
        <dbReference type="ARBA" id="ARBA00006440"/>
    </source>
</evidence>
<proteinExistence type="inferred from homology"/>
<dbReference type="PANTHER" id="PTHR14715">
    <property type="entry name" value="FAM124 DOMAIN-CONTAINING PROTEIN-RELATED"/>
    <property type="match status" value="1"/>
</dbReference>
<reference evidence="3" key="1">
    <citation type="submission" date="2020-04" db="EMBL/GenBank/DDBJ databases">
        <authorList>
            <person name="Alioto T."/>
            <person name="Alioto T."/>
            <person name="Gomez Garrido J."/>
        </authorList>
    </citation>
    <scope>NUCLEOTIDE SEQUENCE</scope>
    <source>
        <strain evidence="3">A484AB</strain>
    </source>
</reference>
<sequence>MSFKKDPTELRPTRKETSLTRKETNLYLCKADIFLPRTEIPATRKHLEKILNHVDPGWKFIRIRDNESSPLNTIDKHLNLSNQTDNEESGVQALSVIIFLNEVQYQEVLGTIHNETEIWQLRHTTKLLNNIDSSTVIGCMDFYEYSPDLPLWTISPKHFGSKVLRFNIFVKDFEKMREYYERLTLQQCHFVRKGFGIFKVHSYPGLEVQISLKSELNAELRPTKSAVLRLKFRKLDVARCNFVSILEQINPQVWRTNDPEGNVILLEEIGNGSHDKRTKRRSKCEATKEELVFV</sequence>
<dbReference type="Proteomes" id="UP001152795">
    <property type="component" value="Unassembled WGS sequence"/>
</dbReference>
<dbReference type="AlphaFoldDB" id="A0A6S7GVL9"/>
<protein>
    <recommendedName>
        <fullName evidence="2">FAM124 domain-containing protein</fullName>
    </recommendedName>
</protein>
<organism evidence="3 4">
    <name type="scientific">Paramuricea clavata</name>
    <name type="common">Red gorgonian</name>
    <name type="synonym">Violescent sea-whip</name>
    <dbReference type="NCBI Taxonomy" id="317549"/>
    <lineage>
        <taxon>Eukaryota</taxon>
        <taxon>Metazoa</taxon>
        <taxon>Cnidaria</taxon>
        <taxon>Anthozoa</taxon>
        <taxon>Octocorallia</taxon>
        <taxon>Malacalcyonacea</taxon>
        <taxon>Plexauridae</taxon>
        <taxon>Paramuricea</taxon>
    </lineage>
</organism>
<gene>
    <name evidence="3" type="ORF">PACLA_8A087730</name>
</gene>
<dbReference type="OrthoDB" id="10023686at2759"/>
<name>A0A6S7GVL9_PARCT</name>
<evidence type="ECO:0000313" key="3">
    <source>
        <dbReference type="EMBL" id="CAB3997434.1"/>
    </source>
</evidence>
<feature type="domain" description="FAM124" evidence="2">
    <location>
        <begin position="44"/>
        <end position="267"/>
    </location>
</feature>
<dbReference type="EMBL" id="CACRXK020003097">
    <property type="protein sequence ID" value="CAB3997434.1"/>
    <property type="molecule type" value="Genomic_DNA"/>
</dbReference>